<dbReference type="Gene3D" id="3.40.1280.10">
    <property type="match status" value="1"/>
</dbReference>
<dbReference type="PANTHER" id="PTHR43453:SF1">
    <property type="entry name" value="TRNA_RRNA METHYLTRANSFERASE SPOU TYPE DOMAIN-CONTAINING PROTEIN"/>
    <property type="match status" value="1"/>
</dbReference>
<keyword evidence="9" id="KW-1185">Reference proteome</keyword>
<feature type="domain" description="tRNA/rRNA methyltransferase SpoU type" evidence="7">
    <location>
        <begin position="29"/>
        <end position="175"/>
    </location>
</feature>
<dbReference type="SUPFAM" id="SSF75217">
    <property type="entry name" value="alpha/beta knot"/>
    <property type="match status" value="1"/>
</dbReference>
<keyword evidence="2 8" id="KW-0489">Methyltransferase</keyword>
<protein>
    <submittedName>
        <fullName evidence="8">SpoU rRNA methylase family protein</fullName>
    </submittedName>
</protein>
<comment type="caution">
    <text evidence="8">The sequence shown here is derived from an EMBL/GenBank/DDBJ whole genome shotgun (WGS) entry which is preliminary data.</text>
</comment>
<keyword evidence="4" id="KW-0949">S-adenosyl-L-methionine</keyword>
<evidence type="ECO:0000313" key="8">
    <source>
        <dbReference type="EMBL" id="TCJ84910.1"/>
    </source>
</evidence>
<evidence type="ECO:0000256" key="4">
    <source>
        <dbReference type="ARBA" id="ARBA00022691"/>
    </source>
</evidence>
<evidence type="ECO:0000256" key="2">
    <source>
        <dbReference type="ARBA" id="ARBA00022603"/>
    </source>
</evidence>
<accession>A0A4R1EVX9</accession>
<name>A0A4R1EVX9_9GAMM</name>
<keyword evidence="6" id="KW-0694">RNA-binding</keyword>
<dbReference type="AlphaFoldDB" id="A0A4R1EVX9"/>
<dbReference type="PANTHER" id="PTHR43453">
    <property type="entry name" value="RRNA METHYLASE-LIKE"/>
    <property type="match status" value="1"/>
</dbReference>
<evidence type="ECO:0000256" key="5">
    <source>
        <dbReference type="ARBA" id="ARBA00022694"/>
    </source>
</evidence>
<evidence type="ECO:0000256" key="1">
    <source>
        <dbReference type="ARBA" id="ARBA00022555"/>
    </source>
</evidence>
<dbReference type="OrthoDB" id="4578643at2"/>
<gene>
    <name evidence="8" type="ORF">EV695_2873</name>
</gene>
<keyword evidence="5" id="KW-0819">tRNA processing</keyword>
<proteinExistence type="predicted"/>
<dbReference type="InterPro" id="IPR029026">
    <property type="entry name" value="tRNA_m1G_MTases_N"/>
</dbReference>
<keyword evidence="3" id="KW-0808">Transferase</keyword>
<dbReference type="Proteomes" id="UP000294887">
    <property type="component" value="Unassembled WGS sequence"/>
</dbReference>
<dbReference type="InterPro" id="IPR001537">
    <property type="entry name" value="SpoU_MeTrfase"/>
</dbReference>
<dbReference type="GO" id="GO:0008173">
    <property type="term" value="F:RNA methyltransferase activity"/>
    <property type="evidence" value="ECO:0007669"/>
    <property type="project" value="InterPro"/>
</dbReference>
<dbReference type="EMBL" id="SMFQ01000004">
    <property type="protein sequence ID" value="TCJ84910.1"/>
    <property type="molecule type" value="Genomic_DNA"/>
</dbReference>
<reference evidence="8 9" key="1">
    <citation type="submission" date="2019-03" db="EMBL/GenBank/DDBJ databases">
        <title>Genomic Encyclopedia of Type Strains, Phase IV (KMG-IV): sequencing the most valuable type-strain genomes for metagenomic binning, comparative biology and taxonomic classification.</title>
        <authorList>
            <person name="Goeker M."/>
        </authorList>
    </citation>
    <scope>NUCLEOTIDE SEQUENCE [LARGE SCALE GENOMIC DNA]</scope>
    <source>
        <strain evidence="8 9">DSM 24830</strain>
    </source>
</reference>
<organism evidence="8 9">
    <name type="scientific">Cocleimonas flava</name>
    <dbReference type="NCBI Taxonomy" id="634765"/>
    <lineage>
        <taxon>Bacteria</taxon>
        <taxon>Pseudomonadati</taxon>
        <taxon>Pseudomonadota</taxon>
        <taxon>Gammaproteobacteria</taxon>
        <taxon>Thiotrichales</taxon>
        <taxon>Thiotrichaceae</taxon>
        <taxon>Cocleimonas</taxon>
    </lineage>
</organism>
<dbReference type="GO" id="GO:0002938">
    <property type="term" value="P:tRNA guanine ribose methylation"/>
    <property type="evidence" value="ECO:0007669"/>
    <property type="project" value="TreeGrafter"/>
</dbReference>
<evidence type="ECO:0000256" key="6">
    <source>
        <dbReference type="ARBA" id="ARBA00022884"/>
    </source>
</evidence>
<evidence type="ECO:0000256" key="3">
    <source>
        <dbReference type="ARBA" id="ARBA00022679"/>
    </source>
</evidence>
<keyword evidence="1" id="KW-0820">tRNA-binding</keyword>
<dbReference type="InterPro" id="IPR033671">
    <property type="entry name" value="TrmH"/>
</dbReference>
<dbReference type="GO" id="GO:0000049">
    <property type="term" value="F:tRNA binding"/>
    <property type="evidence" value="ECO:0007669"/>
    <property type="project" value="UniProtKB-KW"/>
</dbReference>
<dbReference type="Pfam" id="PF00588">
    <property type="entry name" value="SpoU_methylase"/>
    <property type="match status" value="1"/>
</dbReference>
<dbReference type="InterPro" id="IPR029028">
    <property type="entry name" value="Alpha/beta_knot_MTases"/>
</dbReference>
<evidence type="ECO:0000259" key="7">
    <source>
        <dbReference type="Pfam" id="PF00588"/>
    </source>
</evidence>
<sequence>MRMNRQLDHAQASAQVNPLEESQTQKFPICILANDINIAGNVGSLFRIADALGVEKLYLTGTTATPPKYKIRKAARASDKHVDFEYHESASTLINTLKTTDTNIICLEITESSIDIRDFRPTNLSDNSKLCLVIGSENEGISHEILSLADQTVHIPMYGENSSMNVATSCAIAIHELIQHFQA</sequence>
<evidence type="ECO:0000313" key="9">
    <source>
        <dbReference type="Proteomes" id="UP000294887"/>
    </source>
</evidence>